<feature type="transmembrane region" description="Helical" evidence="6">
    <location>
        <begin position="1338"/>
        <end position="1356"/>
    </location>
</feature>
<evidence type="ECO:0000256" key="3">
    <source>
        <dbReference type="ARBA" id="ARBA00022989"/>
    </source>
</evidence>
<feature type="transmembrane region" description="Helical" evidence="6">
    <location>
        <begin position="882"/>
        <end position="901"/>
    </location>
</feature>
<dbReference type="GO" id="GO:0022857">
    <property type="term" value="F:transmembrane transporter activity"/>
    <property type="evidence" value="ECO:0007669"/>
    <property type="project" value="InterPro"/>
</dbReference>
<feature type="transmembrane region" description="Helical" evidence="6">
    <location>
        <begin position="1223"/>
        <end position="1243"/>
    </location>
</feature>
<feature type="chain" id="PRO_5042847371" evidence="7">
    <location>
        <begin position="37"/>
        <end position="1387"/>
    </location>
</feature>
<evidence type="ECO:0000259" key="8">
    <source>
        <dbReference type="PROSITE" id="PS50850"/>
    </source>
</evidence>
<dbReference type="Gene3D" id="1.20.1250.20">
    <property type="entry name" value="MFS general substrate transporter like domains"/>
    <property type="match status" value="1"/>
</dbReference>
<dbReference type="GO" id="GO:0016020">
    <property type="term" value="C:membrane"/>
    <property type="evidence" value="ECO:0007669"/>
    <property type="project" value="UniProtKB-SubCell"/>
</dbReference>
<protein>
    <submittedName>
        <fullName evidence="9">MFS general substrate transporter</fullName>
    </submittedName>
</protein>
<feature type="domain" description="Major facilitator superfamily (MFS) profile" evidence="8">
    <location>
        <begin position="840"/>
        <end position="1361"/>
    </location>
</feature>
<dbReference type="InterPro" id="IPR020846">
    <property type="entry name" value="MFS_dom"/>
</dbReference>
<evidence type="ECO:0000256" key="2">
    <source>
        <dbReference type="ARBA" id="ARBA00022692"/>
    </source>
</evidence>
<comment type="subcellular location">
    <subcellularLocation>
        <location evidence="1">Membrane</location>
        <topology evidence="1">Multi-pass membrane protein</topology>
    </subcellularLocation>
</comment>
<evidence type="ECO:0000256" key="4">
    <source>
        <dbReference type="ARBA" id="ARBA00023136"/>
    </source>
</evidence>
<feature type="transmembrane region" description="Helical" evidence="6">
    <location>
        <begin position="841"/>
        <end position="862"/>
    </location>
</feature>
<dbReference type="SUPFAM" id="SSF103473">
    <property type="entry name" value="MFS general substrate transporter"/>
    <property type="match status" value="1"/>
</dbReference>
<feature type="transmembrane region" description="Helical" evidence="6">
    <location>
        <begin position="971"/>
        <end position="994"/>
    </location>
</feature>
<feature type="transmembrane region" description="Helical" evidence="6">
    <location>
        <begin position="600"/>
        <end position="624"/>
    </location>
</feature>
<dbReference type="EMBL" id="CP138583">
    <property type="protein sequence ID" value="WPH00199.1"/>
    <property type="molecule type" value="Genomic_DNA"/>
</dbReference>
<evidence type="ECO:0000313" key="9">
    <source>
        <dbReference type="EMBL" id="WPH00199.1"/>
    </source>
</evidence>
<accession>A0AAQ3M228</accession>
<dbReference type="InterPro" id="IPR039535">
    <property type="entry name" value="ASST-like"/>
</dbReference>
<feature type="transmembrane region" description="Helical" evidence="6">
    <location>
        <begin position="1024"/>
        <end position="1046"/>
    </location>
</feature>
<feature type="transmembrane region" description="Helical" evidence="6">
    <location>
        <begin position="1135"/>
        <end position="1159"/>
    </location>
</feature>
<evidence type="ECO:0000313" key="10">
    <source>
        <dbReference type="Proteomes" id="UP001303373"/>
    </source>
</evidence>
<keyword evidence="2 6" id="KW-0812">Transmembrane</keyword>
<feature type="transmembrane region" description="Helical" evidence="6">
    <location>
        <begin position="1197"/>
        <end position="1216"/>
    </location>
</feature>
<feature type="compositionally biased region" description="Basic and acidic residues" evidence="5">
    <location>
        <begin position="732"/>
        <end position="746"/>
    </location>
</feature>
<proteinExistence type="predicted"/>
<dbReference type="InterPro" id="IPR036259">
    <property type="entry name" value="MFS_trans_sf"/>
</dbReference>
<reference evidence="9 10" key="1">
    <citation type="submission" date="2023-11" db="EMBL/GenBank/DDBJ databases">
        <title>An acidophilic fungus is an integral part of prey digestion in a carnivorous sundew plant.</title>
        <authorList>
            <person name="Tsai I.J."/>
        </authorList>
    </citation>
    <scope>NUCLEOTIDE SEQUENCE [LARGE SCALE GENOMIC DNA]</scope>
    <source>
        <strain evidence="9">169a</strain>
    </source>
</reference>
<sequence length="1387" mass="152706">MPFFSSHLYNPSRRPSRWISLCSAILALLLASGANADLNNITSPTFQFRSRPDLHAPMINLAILQPDRIVPGYIMLAPYRNVDPGPYIYDNWGNLVWSGAGSSGPKTAHAPRVCQFRGEDHLCYFQGEQHQGFARGHGVIMDKNYRMVKTVESSGAGASADMHEFKITPFSNGTTALMTVYQPRQYELSVNPRFNVGKGMGWIVEGVFQEVDIETGKVVFEWRSLDHVDPGLSWTMPGSTDTSGDGLHEQTPWDYFHINSVDKNEDGEFLISARHVSAIYKLSGVDGHIMWQLGGTIPNDQTRYPTIQPVDFTFSYQHHARWVSENDTHTIMSFYDNGSNNYNRTGEFSHGWIVAIDHITQTAWKLKEWTAPENAGGLSSGSQGNMQLLPGGGVHIGWGEHAYFSEHTEDGEAVMYGQIADRASNVMIYRSNKYNWTAQPLTKPALWTYSRLGEGNMTFFVSWNGATEVASWNFYTAHTSKGPWSFVGNAKRTGFETTFFLNDADEFAYAEAVDASGSIMESSVIARTFTPSPELVAYCDDNGCAKAEKTSEEEAVPYEADIIVSDPWLSPNRGFNTANYYATEYTPALVAAASSLGRGLFSLFLLGLGLLGGVCLAAVAFAIFHRGRANPAEPWSERIQRGTIGIANCVTKGAFGNKWLGKYSMIDNQEVDASAMRIVAKPTIQRDATETIYWVELGDVLRIAAWWGSHFHARIPMAHRRQKSSRTLRNRHGSDTVGLHDFDPPRRSLTAPTTFEEEDDELPSRTPSPGNPPWSPASLENGHARRPEFPPRTTSAQYLQPLPSPRLSLPPGASTPSFEPTASPIAKASPTWTNMPHKGQLAILATSRFVDFFQMAALQTYMVHQLKSFDPEAPDFVISHQAGVLQGAFTAAQIITSILWGRAADQPHIGRKTVLNIGLIGTAFGCIGVGFSRTYGQAVFWRLMSGAINGTVGSARTMVAERTPQPWHPRAFLLLPAAFNVANVAGPILAGVLADPVTTFPTIFGPGSPFGGTEGVRWMKVFPYALPNLLSAFLLLAEAALVHYSLEETLKGKRPLKLADLDPVQFVHKTYQQIITAKNSGFRVLQETQRQGLLSGEERSGESIELDRIASREDSKSDSRPVLRLPFRRIWTSNVLWTLLSIAIFDFHMGAFANLWILFLATPREFFPDKTRRDDPPIIQRSAFKFSSGLAFPPPTIGFAMAIIGFIGVALQFLLYPWANSRFGLMACFRGSLFLFPLAYLLAPYLALLPSSTAPPDPASGFFVWFGISFVVLLQVAARTFALPASIILLNNSSPHPSVLATIHGVGQACSASFRTLGPILAGYWYGVWTERGVVGMAWWMVASVAALGCVAAFWVRNGSGHEIFLPGEEVEMKEESVGVGRSGDGR</sequence>
<organism evidence="9 10">
    <name type="scientific">Acrodontium crateriforme</name>
    <dbReference type="NCBI Taxonomy" id="150365"/>
    <lineage>
        <taxon>Eukaryota</taxon>
        <taxon>Fungi</taxon>
        <taxon>Dikarya</taxon>
        <taxon>Ascomycota</taxon>
        <taxon>Pezizomycotina</taxon>
        <taxon>Dothideomycetes</taxon>
        <taxon>Dothideomycetidae</taxon>
        <taxon>Mycosphaerellales</taxon>
        <taxon>Teratosphaeriaceae</taxon>
        <taxon>Acrodontium</taxon>
    </lineage>
</organism>
<keyword evidence="3 6" id="KW-1133">Transmembrane helix</keyword>
<feature type="transmembrane region" description="Helical" evidence="6">
    <location>
        <begin position="913"/>
        <end position="933"/>
    </location>
</feature>
<evidence type="ECO:0000256" key="1">
    <source>
        <dbReference type="ARBA" id="ARBA00004141"/>
    </source>
</evidence>
<dbReference type="Proteomes" id="UP001303373">
    <property type="component" value="Chromosome 4"/>
</dbReference>
<dbReference type="InterPro" id="IPR011701">
    <property type="entry name" value="MFS"/>
</dbReference>
<dbReference type="InterPro" id="IPR053143">
    <property type="entry name" value="Arylsulfate_ST"/>
</dbReference>
<dbReference type="PANTHER" id="PTHR35340:SF9">
    <property type="entry name" value="ASST-DOMAIN-CONTAINING PROTEIN"/>
    <property type="match status" value="1"/>
</dbReference>
<dbReference type="Pfam" id="PF07690">
    <property type="entry name" value="MFS_1"/>
    <property type="match status" value="1"/>
</dbReference>
<name>A0AAQ3M228_9PEZI</name>
<keyword evidence="7" id="KW-0732">Signal</keyword>
<dbReference type="PRINTS" id="PR01035">
    <property type="entry name" value="TCRTETA"/>
</dbReference>
<feature type="region of interest" description="Disordered" evidence="5">
    <location>
        <begin position="718"/>
        <end position="832"/>
    </location>
</feature>
<evidence type="ECO:0000256" key="5">
    <source>
        <dbReference type="SAM" id="MobiDB-lite"/>
    </source>
</evidence>
<keyword evidence="10" id="KW-1185">Reference proteome</keyword>
<feature type="transmembrane region" description="Helical" evidence="6">
    <location>
        <begin position="1263"/>
        <end position="1290"/>
    </location>
</feature>
<gene>
    <name evidence="9" type="ORF">R9X50_00302200</name>
</gene>
<dbReference type="PROSITE" id="PS50850">
    <property type="entry name" value="MFS"/>
    <property type="match status" value="1"/>
</dbReference>
<dbReference type="InterPro" id="IPR001958">
    <property type="entry name" value="Tet-R_TetA/multi-R_MdtG-like"/>
</dbReference>
<feature type="signal peptide" evidence="7">
    <location>
        <begin position="1"/>
        <end position="36"/>
    </location>
</feature>
<evidence type="ECO:0000256" key="6">
    <source>
        <dbReference type="SAM" id="Phobius"/>
    </source>
</evidence>
<feature type="transmembrane region" description="Helical" evidence="6">
    <location>
        <begin position="939"/>
        <end position="959"/>
    </location>
</feature>
<dbReference type="PANTHER" id="PTHR35340">
    <property type="entry name" value="PQQ ENZYME REPEAT PROTEIN-RELATED"/>
    <property type="match status" value="1"/>
</dbReference>
<keyword evidence="4 6" id="KW-0472">Membrane</keyword>
<evidence type="ECO:0000256" key="7">
    <source>
        <dbReference type="SAM" id="SignalP"/>
    </source>
</evidence>
<dbReference type="Pfam" id="PF14269">
    <property type="entry name" value="Arylsulfotran_2"/>
    <property type="match status" value="1"/>
</dbReference>
<feature type="compositionally biased region" description="Basic residues" evidence="5">
    <location>
        <begin position="718"/>
        <end position="731"/>
    </location>
</feature>
<feature type="compositionally biased region" description="Low complexity" evidence="5">
    <location>
        <begin position="799"/>
        <end position="811"/>
    </location>
</feature>